<dbReference type="AlphaFoldDB" id="A0A117MR80"/>
<evidence type="ECO:0000313" key="1">
    <source>
        <dbReference type="EMBL" id="KUL31422.1"/>
    </source>
</evidence>
<reference evidence="1 2" key="1">
    <citation type="submission" date="2015-10" db="EMBL/GenBank/DDBJ databases">
        <authorList>
            <person name="Gilbert D.G."/>
        </authorList>
    </citation>
    <scope>NUCLEOTIDE SEQUENCE [LARGE SCALE GENOMIC DNA]</scope>
    <source>
        <strain evidence="1 2">NRRL B-16712</strain>
    </source>
</reference>
<name>A0A117MR80_9ACTN</name>
<dbReference type="EMBL" id="LLZH01000212">
    <property type="protein sequence ID" value="KUL31422.1"/>
    <property type="molecule type" value="Genomic_DNA"/>
</dbReference>
<comment type="caution">
    <text evidence="1">The sequence shown here is derived from an EMBL/GenBank/DDBJ whole genome shotgun (WGS) entry which is preliminary data.</text>
</comment>
<accession>A0A117MR80</accession>
<protein>
    <submittedName>
        <fullName evidence="1">Uncharacterized protein</fullName>
    </submittedName>
</protein>
<dbReference type="Proteomes" id="UP000053244">
    <property type="component" value="Unassembled WGS sequence"/>
</dbReference>
<gene>
    <name evidence="1" type="ORF">ADL15_22050</name>
</gene>
<organism evidence="1 2">
    <name type="scientific">Actinoplanes awajinensis subsp. mycoplanecinus</name>
    <dbReference type="NCBI Taxonomy" id="135947"/>
    <lineage>
        <taxon>Bacteria</taxon>
        <taxon>Bacillati</taxon>
        <taxon>Actinomycetota</taxon>
        <taxon>Actinomycetes</taxon>
        <taxon>Micromonosporales</taxon>
        <taxon>Micromonosporaceae</taxon>
        <taxon>Actinoplanes</taxon>
    </lineage>
</organism>
<sequence length="263" mass="28776">MPDRLWFHLNDVAQLALHAVGTPYLALTAAQLIAFAPLVPALTWQSGPDGDALTSNGLPGWYDENGRQKVARAHAWRTQDTAARVTARRYGYLPLITADGDAQLFSQLIEVSRDKHWLSLDVTSHDPVINLDQVEVAEQHGGAYPSDVIWTEATVACVPHTGSGLYPALIADGYHNIHGGVLARFDASTVTRMILDLGRAYGSQPGARASLRWAGDRVEVFAEYLGGGSHTRHRCDVIGPDPEGLYPIGGHRWTWLPITSERR</sequence>
<proteinExistence type="predicted"/>
<evidence type="ECO:0000313" key="2">
    <source>
        <dbReference type="Proteomes" id="UP000053244"/>
    </source>
</evidence>
<keyword evidence="2" id="KW-1185">Reference proteome</keyword>